<dbReference type="EMBL" id="JQBA01000012">
    <property type="protein sequence ID" value="KRN44595.1"/>
    <property type="molecule type" value="Genomic_DNA"/>
</dbReference>
<name>A0A0R2GUN2_9LACO</name>
<evidence type="ECO:0000259" key="1">
    <source>
        <dbReference type="Pfam" id="PF08759"/>
    </source>
</evidence>
<feature type="domain" description="Glycosyltransferase GT-D fold" evidence="1">
    <location>
        <begin position="28"/>
        <end position="252"/>
    </location>
</feature>
<dbReference type="Proteomes" id="UP000051639">
    <property type="component" value="Unassembled WGS sequence"/>
</dbReference>
<sequence length="284" mass="31614">MTTEPLYGVTVKDVDQTLDYILAHHSSVARFGDGEIDLIAGRDIPYQSYDPALVEHLKRVLYTPSRPELVVCMSDVFERLERYTPAAQAFWAQNRPANAAIYQLMGANVDWYGSTFISRPYMDWQDKRLAQGYFAKLRQLWADRDVLIVEGQLSRSGVGNDLFANAKSVQRILGPAHNAFAQYAALKAAIEKFGPGKLVLLMLGPTAKALVGELAATGLQLVDIGHIDSEYEWFQMGATSKVKLQHKHTAEHNFDEDITLAAAPEYEAQIIADLSQEGTQAHED</sequence>
<dbReference type="STRING" id="1203076.GCA_000312405_00128"/>
<protein>
    <recommendedName>
        <fullName evidence="1">Glycosyltransferase GT-D fold domain-containing protein</fullName>
    </recommendedName>
</protein>
<keyword evidence="3" id="KW-1185">Reference proteome</keyword>
<dbReference type="AlphaFoldDB" id="A0A0R2GUN2"/>
<dbReference type="Pfam" id="PF08759">
    <property type="entry name" value="GT-D"/>
    <property type="match status" value="1"/>
</dbReference>
<dbReference type="InterPro" id="IPR014869">
    <property type="entry name" value="GT-D"/>
</dbReference>
<dbReference type="NCBIfam" id="TIGR03728">
    <property type="entry name" value="glyco_access_1"/>
    <property type="match status" value="1"/>
</dbReference>
<dbReference type="PATRIC" id="fig|148604.4.peg.291"/>
<dbReference type="eggNOG" id="COG1442">
    <property type="taxonomic scope" value="Bacteria"/>
</dbReference>
<proteinExistence type="predicted"/>
<evidence type="ECO:0000313" key="3">
    <source>
        <dbReference type="Proteomes" id="UP000051639"/>
    </source>
</evidence>
<comment type="caution">
    <text evidence="2">The sequence shown here is derived from an EMBL/GenBank/DDBJ whole genome shotgun (WGS) entry which is preliminary data.</text>
</comment>
<organism evidence="2 3">
    <name type="scientific">Limosilactobacillus ingluviei</name>
    <dbReference type="NCBI Taxonomy" id="148604"/>
    <lineage>
        <taxon>Bacteria</taxon>
        <taxon>Bacillati</taxon>
        <taxon>Bacillota</taxon>
        <taxon>Bacilli</taxon>
        <taxon>Lactobacillales</taxon>
        <taxon>Lactobacillaceae</taxon>
        <taxon>Limosilactobacillus</taxon>
    </lineage>
</organism>
<accession>A0A0R2GUN2</accession>
<evidence type="ECO:0000313" key="2">
    <source>
        <dbReference type="EMBL" id="KRN44595.1"/>
    </source>
</evidence>
<gene>
    <name evidence="2" type="ORF">IV41_GL000286</name>
</gene>
<dbReference type="RefSeq" id="WP_056994190.1">
    <property type="nucleotide sequence ID" value="NZ_JQBA01000012.1"/>
</dbReference>
<reference evidence="2 3" key="1">
    <citation type="journal article" date="2015" name="Genome Announc.">
        <title>Expanding the biotechnology potential of lactobacilli through comparative genomics of 213 strains and associated genera.</title>
        <authorList>
            <person name="Sun Z."/>
            <person name="Harris H.M."/>
            <person name="McCann A."/>
            <person name="Guo C."/>
            <person name="Argimon S."/>
            <person name="Zhang W."/>
            <person name="Yang X."/>
            <person name="Jeffery I.B."/>
            <person name="Cooney J.C."/>
            <person name="Kagawa T.F."/>
            <person name="Liu W."/>
            <person name="Song Y."/>
            <person name="Salvetti E."/>
            <person name="Wrobel A."/>
            <person name="Rasinkangas P."/>
            <person name="Parkhill J."/>
            <person name="Rea M.C."/>
            <person name="O'Sullivan O."/>
            <person name="Ritari J."/>
            <person name="Douillard F.P."/>
            <person name="Paul Ross R."/>
            <person name="Yang R."/>
            <person name="Briner A.E."/>
            <person name="Felis G.E."/>
            <person name="de Vos W.M."/>
            <person name="Barrangou R."/>
            <person name="Klaenhammer T.R."/>
            <person name="Caufield P.W."/>
            <person name="Cui Y."/>
            <person name="Zhang H."/>
            <person name="O'Toole P.W."/>
        </authorList>
    </citation>
    <scope>NUCLEOTIDE SEQUENCE [LARGE SCALE GENOMIC DNA]</scope>
    <source>
        <strain evidence="2 3">DSM 14792</strain>
    </source>
</reference>